<name>A0AAE9XCJ4_9ENTE</name>
<accession>A0AAE9XCJ4</accession>
<evidence type="ECO:0000256" key="3">
    <source>
        <dbReference type="SAM" id="MobiDB-lite"/>
    </source>
</evidence>
<dbReference type="PANTHER" id="PTHR42855">
    <property type="entry name" value="ABC TRANSPORTER ATP-BINDING SUBUNIT"/>
    <property type="match status" value="1"/>
</dbReference>
<dbReference type="CDD" id="cd03221">
    <property type="entry name" value="ABCF_EF-3"/>
    <property type="match status" value="2"/>
</dbReference>
<protein>
    <submittedName>
        <fullName evidence="5">ABC-F type ribosomal protection protein</fullName>
    </submittedName>
</protein>
<evidence type="ECO:0000313" key="6">
    <source>
        <dbReference type="Proteomes" id="UP001179600"/>
    </source>
</evidence>
<dbReference type="InterPro" id="IPR003593">
    <property type="entry name" value="AAA+_ATPase"/>
</dbReference>
<dbReference type="AlphaFoldDB" id="A0AAE9XCJ4"/>
<dbReference type="GO" id="GO:0005524">
    <property type="term" value="F:ATP binding"/>
    <property type="evidence" value="ECO:0007669"/>
    <property type="project" value="UniProtKB-KW"/>
</dbReference>
<reference evidence="5" key="1">
    <citation type="submission" date="2023-01" db="EMBL/GenBank/DDBJ databases">
        <title>Oxazolidinone resistance genes in florfenicol resistant enterococci from beef cattle and veal calves at slaughter.</title>
        <authorList>
            <person name="Biggel M."/>
        </authorList>
    </citation>
    <scope>NUCLEOTIDE SEQUENCE</scope>
    <source>
        <strain evidence="5">K204-1</strain>
    </source>
</reference>
<dbReference type="Pfam" id="PF00005">
    <property type="entry name" value="ABC_tran"/>
    <property type="match status" value="2"/>
</dbReference>
<evidence type="ECO:0000256" key="1">
    <source>
        <dbReference type="ARBA" id="ARBA00022741"/>
    </source>
</evidence>
<feature type="region of interest" description="Disordered" evidence="3">
    <location>
        <begin position="229"/>
        <end position="257"/>
    </location>
</feature>
<feature type="compositionally biased region" description="Basic and acidic residues" evidence="3">
    <location>
        <begin position="229"/>
        <end position="250"/>
    </location>
</feature>
<dbReference type="SMART" id="SM00382">
    <property type="entry name" value="AAA"/>
    <property type="match status" value="2"/>
</dbReference>
<evidence type="ECO:0000256" key="2">
    <source>
        <dbReference type="ARBA" id="ARBA00022840"/>
    </source>
</evidence>
<dbReference type="Gene3D" id="3.40.50.300">
    <property type="entry name" value="P-loop containing nucleotide triphosphate hydrolases"/>
    <property type="match status" value="2"/>
</dbReference>
<dbReference type="InterPro" id="IPR027417">
    <property type="entry name" value="P-loop_NTPase"/>
</dbReference>
<dbReference type="NCBIfam" id="NF000355">
    <property type="entry name" value="ribo_prot_ABC_F"/>
    <property type="match status" value="1"/>
</dbReference>
<dbReference type="PANTHER" id="PTHR42855:SF2">
    <property type="entry name" value="DRUG RESISTANCE ABC TRANSPORTER,ATP-BINDING PROTEIN"/>
    <property type="match status" value="1"/>
</dbReference>
<dbReference type="PROSITE" id="PS00211">
    <property type="entry name" value="ABC_TRANSPORTER_1"/>
    <property type="match status" value="1"/>
</dbReference>
<dbReference type="PROSITE" id="PS50893">
    <property type="entry name" value="ABC_TRANSPORTER_2"/>
    <property type="match status" value="2"/>
</dbReference>
<dbReference type="InterPro" id="IPR017871">
    <property type="entry name" value="ABC_transporter-like_CS"/>
</dbReference>
<dbReference type="SUPFAM" id="SSF52540">
    <property type="entry name" value="P-loop containing nucleoside triphosphate hydrolases"/>
    <property type="match status" value="2"/>
</dbReference>
<keyword evidence="1" id="KW-0547">Nucleotide-binding</keyword>
<keyword evidence="2" id="KW-0067">ATP-binding</keyword>
<dbReference type="GO" id="GO:0016887">
    <property type="term" value="F:ATP hydrolysis activity"/>
    <property type="evidence" value="ECO:0007669"/>
    <property type="project" value="InterPro"/>
</dbReference>
<feature type="domain" description="ABC transporter" evidence="4">
    <location>
        <begin position="4"/>
        <end position="213"/>
    </location>
</feature>
<dbReference type="EMBL" id="CP116507">
    <property type="protein sequence ID" value="WCG21849.1"/>
    <property type="molecule type" value="Genomic_DNA"/>
</dbReference>
<dbReference type="RefSeq" id="WP_272162999.1">
    <property type="nucleotide sequence ID" value="NZ_CP116507.1"/>
</dbReference>
<evidence type="ECO:0000313" key="5">
    <source>
        <dbReference type="EMBL" id="WCG21849.1"/>
    </source>
</evidence>
<dbReference type="Proteomes" id="UP001179600">
    <property type="component" value="Chromosome"/>
</dbReference>
<gene>
    <name evidence="5" type="primary">abc-f</name>
    <name evidence="5" type="ORF">PML95_05415</name>
</gene>
<evidence type="ECO:0000259" key="4">
    <source>
        <dbReference type="PROSITE" id="PS50893"/>
    </source>
</evidence>
<organism evidence="5 6">
    <name type="scientific">Vagococcus lutrae</name>
    <dbReference type="NCBI Taxonomy" id="81947"/>
    <lineage>
        <taxon>Bacteria</taxon>
        <taxon>Bacillati</taxon>
        <taxon>Bacillota</taxon>
        <taxon>Bacilli</taxon>
        <taxon>Lactobacillales</taxon>
        <taxon>Enterococcaceae</taxon>
        <taxon>Vagococcus</taxon>
    </lineage>
</organism>
<proteinExistence type="predicted"/>
<dbReference type="InterPro" id="IPR003439">
    <property type="entry name" value="ABC_transporter-like_ATP-bd"/>
</dbReference>
<feature type="domain" description="ABC transporter" evidence="4">
    <location>
        <begin position="312"/>
        <end position="500"/>
    </location>
</feature>
<sequence>MSTIEIKNLTFGFDNQITNLFEKTNLVLQTEWKLGLIGRNGRGKTTLLNLLQDKYMYSGEIKHTLNFQYFPQTVRDKRQSVEEVLQELSEADFWKIERELTLLNLDKAILLRPFISLSGGEQTKVLLALLFADNQSFPLIDEPTNHLDLKSRKQVGQYLKDKQQGFILVSHDRAFVDEIVDHVLSIERNQLILYQGNFTTYEEQKKYRDEFEKQSNHKLSKEIDRLQKTSREKAKWSHHKEKEKYGDSRKKGSGISGDKGFIGARAARTMKRSKTIEGRMEKRLVEKRELLKNIEYENSLMMNYQPRHHQRILTVDELQLGYDKALFTPLSFELKRGDRLVIQGGNGSGKSSILQHMFGEFNGNATGAITKPSGLIISYVSQNYEDNEGSLHDFAQENNISYENFLSNLVSLGIERDALFNRIENMSMGQRKRVEIAKSLLIPADLYVWDEPLNYLDVFNRKQLEDLIQTVKPTMLIVEHDEDFINNVATDVIRLNDNHL</sequence>
<dbReference type="InterPro" id="IPR051309">
    <property type="entry name" value="ABCF_ATPase"/>
</dbReference>